<dbReference type="HOGENOM" id="CLU_046525_3_1_11"/>
<dbReference type="InterPro" id="IPR003148">
    <property type="entry name" value="RCK_N"/>
</dbReference>
<dbReference type="Pfam" id="PF02080">
    <property type="entry name" value="TrkA_C"/>
    <property type="match status" value="1"/>
</dbReference>
<dbReference type="STRING" id="710696.Intca_0579"/>
<dbReference type="InterPro" id="IPR036721">
    <property type="entry name" value="RCK_C_sf"/>
</dbReference>
<feature type="domain" description="RCK N-terminal" evidence="1">
    <location>
        <begin position="5"/>
        <end position="122"/>
    </location>
</feature>
<dbReference type="Gene3D" id="3.40.50.720">
    <property type="entry name" value="NAD(P)-binding Rossmann-like Domain"/>
    <property type="match status" value="1"/>
</dbReference>
<dbReference type="eggNOG" id="COG0569">
    <property type="taxonomic scope" value="Bacteria"/>
</dbReference>
<accession>E6S9T4</accession>
<dbReference type="Proteomes" id="UP000008914">
    <property type="component" value="Chromosome"/>
</dbReference>
<dbReference type="Gene3D" id="3.30.70.1450">
    <property type="entry name" value="Regulator of K+ conductance, C-terminal domain"/>
    <property type="match status" value="1"/>
</dbReference>
<dbReference type="SUPFAM" id="SSF51735">
    <property type="entry name" value="NAD(P)-binding Rossmann-fold domains"/>
    <property type="match status" value="1"/>
</dbReference>
<dbReference type="Pfam" id="PF02254">
    <property type="entry name" value="TrkA_N"/>
    <property type="match status" value="1"/>
</dbReference>
<dbReference type="PROSITE" id="PS51202">
    <property type="entry name" value="RCK_C"/>
    <property type="match status" value="1"/>
</dbReference>
<name>E6S9T4_INTC7</name>
<dbReference type="PROSITE" id="PS51201">
    <property type="entry name" value="RCK_N"/>
    <property type="match status" value="1"/>
</dbReference>
<dbReference type="KEGG" id="ica:Intca_0579"/>
<proteinExistence type="predicted"/>
<feature type="domain" description="RCK C-terminal" evidence="2">
    <location>
        <begin position="137"/>
        <end position="219"/>
    </location>
</feature>
<dbReference type="AlphaFoldDB" id="E6S9T4"/>
<dbReference type="PANTHER" id="PTHR43833:SF7">
    <property type="entry name" value="KTR SYSTEM POTASSIUM UPTAKE PROTEIN C"/>
    <property type="match status" value="1"/>
</dbReference>
<dbReference type="EMBL" id="CP002343">
    <property type="protein sequence ID" value="ADU47124.1"/>
    <property type="molecule type" value="Genomic_DNA"/>
</dbReference>
<keyword evidence="4" id="KW-1185">Reference proteome</keyword>
<sequence length="219" mass="23176">MSAERPRVVVLGLGRMGAALATALVRREVEVLAIDVRPDVVQTYSETIPNIVVADAADPEALSQLELQSYDRAVVAIGEALEASVLATSLLSELGVQEIWAKASSEQHARILKRMGAHHVVLPEHEAGARLAHLVTGHMLDFLAVDDDFAFIKTAVPKTLAGQVLGESGVRSRFGVTVVAVKPAGGDFCYATAETRLGPDDVIVVSGASKDVTRFADLA</sequence>
<reference evidence="3 4" key="1">
    <citation type="journal article" date="2010" name="Stand. Genomic Sci.">
        <title>Complete genome sequence of Intrasporangium calvum type strain (7 KIP).</title>
        <authorList>
            <person name="Del Rio T.G."/>
            <person name="Chertkov O."/>
            <person name="Yasawong M."/>
            <person name="Lucas S."/>
            <person name="Deshpande S."/>
            <person name="Cheng J.F."/>
            <person name="Detter C."/>
            <person name="Tapia R."/>
            <person name="Han C."/>
            <person name="Goodwin L."/>
            <person name="Pitluck S."/>
            <person name="Liolios K."/>
            <person name="Ivanova N."/>
            <person name="Mavromatis K."/>
            <person name="Pati A."/>
            <person name="Chen A."/>
            <person name="Palaniappan K."/>
            <person name="Land M."/>
            <person name="Hauser L."/>
            <person name="Chang Y.J."/>
            <person name="Jeffries C.D."/>
            <person name="Rohde M."/>
            <person name="Pukall R."/>
            <person name="Sikorski J."/>
            <person name="Goker M."/>
            <person name="Woyke T."/>
            <person name="Bristow J."/>
            <person name="Eisen J.A."/>
            <person name="Markowitz V."/>
            <person name="Hugenholtz P."/>
            <person name="Kyrpides N.C."/>
            <person name="Klenk H.P."/>
            <person name="Lapidus A."/>
        </authorList>
    </citation>
    <scope>NUCLEOTIDE SEQUENCE [LARGE SCALE GENOMIC DNA]</scope>
    <source>
        <strain evidence="4">ATCC 23552 / DSM 43043 / JCM 3097 / NBRC 12989 / 7 KIP</strain>
    </source>
</reference>
<dbReference type="SUPFAM" id="SSF116726">
    <property type="entry name" value="TrkA C-terminal domain-like"/>
    <property type="match status" value="1"/>
</dbReference>
<dbReference type="GO" id="GO:0006813">
    <property type="term" value="P:potassium ion transport"/>
    <property type="evidence" value="ECO:0007669"/>
    <property type="project" value="InterPro"/>
</dbReference>
<dbReference type="InterPro" id="IPR050721">
    <property type="entry name" value="Trk_Ktr_HKT_K-transport"/>
</dbReference>
<dbReference type="RefSeq" id="WP_013491445.1">
    <property type="nucleotide sequence ID" value="NC_014830.1"/>
</dbReference>
<evidence type="ECO:0000259" key="2">
    <source>
        <dbReference type="PROSITE" id="PS51202"/>
    </source>
</evidence>
<evidence type="ECO:0000313" key="4">
    <source>
        <dbReference type="Proteomes" id="UP000008914"/>
    </source>
</evidence>
<organism evidence="3 4">
    <name type="scientific">Intrasporangium calvum (strain ATCC 23552 / DSM 43043 / JCM 3097 / NBRC 12989 / NCIMB 10167 / NRRL B-3866 / 7 KIP)</name>
    <dbReference type="NCBI Taxonomy" id="710696"/>
    <lineage>
        <taxon>Bacteria</taxon>
        <taxon>Bacillati</taxon>
        <taxon>Actinomycetota</taxon>
        <taxon>Actinomycetes</taxon>
        <taxon>Micrococcales</taxon>
        <taxon>Intrasporangiaceae</taxon>
        <taxon>Intrasporangium</taxon>
    </lineage>
</organism>
<evidence type="ECO:0000313" key="3">
    <source>
        <dbReference type="EMBL" id="ADU47124.1"/>
    </source>
</evidence>
<dbReference type="PANTHER" id="PTHR43833">
    <property type="entry name" value="POTASSIUM CHANNEL PROTEIN 2-RELATED-RELATED"/>
    <property type="match status" value="1"/>
</dbReference>
<dbReference type="InterPro" id="IPR036291">
    <property type="entry name" value="NAD(P)-bd_dom_sf"/>
</dbReference>
<evidence type="ECO:0000259" key="1">
    <source>
        <dbReference type="PROSITE" id="PS51201"/>
    </source>
</evidence>
<gene>
    <name evidence="3" type="ordered locus">Intca_0579</name>
</gene>
<protein>
    <submittedName>
        <fullName evidence="3">TrkA-N domain protein</fullName>
    </submittedName>
</protein>
<dbReference type="GO" id="GO:0008324">
    <property type="term" value="F:monoatomic cation transmembrane transporter activity"/>
    <property type="evidence" value="ECO:0007669"/>
    <property type="project" value="InterPro"/>
</dbReference>
<dbReference type="InterPro" id="IPR006037">
    <property type="entry name" value="RCK_C"/>
</dbReference>